<comment type="caution">
    <text evidence="1">The sequence shown here is derived from an EMBL/GenBank/DDBJ whole genome shotgun (WGS) entry which is preliminary data.</text>
</comment>
<evidence type="ECO:0000313" key="1">
    <source>
        <dbReference type="EMBL" id="GBP67317.1"/>
    </source>
</evidence>
<dbReference type="Proteomes" id="UP000299102">
    <property type="component" value="Unassembled WGS sequence"/>
</dbReference>
<evidence type="ECO:0000313" key="2">
    <source>
        <dbReference type="Proteomes" id="UP000299102"/>
    </source>
</evidence>
<sequence>MSERKRKKGIRHEEEYQRNKIKKCRVSGESHGNWKGRYVPARNYTESMNFNCCHKNCLRNANPPEELNDILTSFYTMGLKNEQDNHLQRLMELKVVERRRGRDTTLFSKRKPKTKKC</sequence>
<accession>A0A4C1XYG2</accession>
<dbReference type="OrthoDB" id="7475343at2759"/>
<keyword evidence="2" id="KW-1185">Reference proteome</keyword>
<proteinExistence type="predicted"/>
<dbReference type="AlphaFoldDB" id="A0A4C1XYG2"/>
<dbReference type="EMBL" id="BGZK01000980">
    <property type="protein sequence ID" value="GBP67317.1"/>
    <property type="molecule type" value="Genomic_DNA"/>
</dbReference>
<reference evidence="1 2" key="1">
    <citation type="journal article" date="2019" name="Commun. Biol.">
        <title>The bagworm genome reveals a unique fibroin gene that provides high tensile strength.</title>
        <authorList>
            <person name="Kono N."/>
            <person name="Nakamura H."/>
            <person name="Ohtoshi R."/>
            <person name="Tomita M."/>
            <person name="Numata K."/>
            <person name="Arakawa K."/>
        </authorList>
    </citation>
    <scope>NUCLEOTIDE SEQUENCE [LARGE SCALE GENOMIC DNA]</scope>
</reference>
<gene>
    <name evidence="1" type="ORF">EVAR_97935_1</name>
</gene>
<organism evidence="1 2">
    <name type="scientific">Eumeta variegata</name>
    <name type="common">Bagworm moth</name>
    <name type="synonym">Eumeta japonica</name>
    <dbReference type="NCBI Taxonomy" id="151549"/>
    <lineage>
        <taxon>Eukaryota</taxon>
        <taxon>Metazoa</taxon>
        <taxon>Ecdysozoa</taxon>
        <taxon>Arthropoda</taxon>
        <taxon>Hexapoda</taxon>
        <taxon>Insecta</taxon>
        <taxon>Pterygota</taxon>
        <taxon>Neoptera</taxon>
        <taxon>Endopterygota</taxon>
        <taxon>Lepidoptera</taxon>
        <taxon>Glossata</taxon>
        <taxon>Ditrysia</taxon>
        <taxon>Tineoidea</taxon>
        <taxon>Psychidae</taxon>
        <taxon>Oiketicinae</taxon>
        <taxon>Eumeta</taxon>
    </lineage>
</organism>
<protein>
    <submittedName>
        <fullName evidence="1">Uncharacterized protein</fullName>
    </submittedName>
</protein>
<name>A0A4C1XYG2_EUMVA</name>